<dbReference type="Proteomes" id="UP000318288">
    <property type="component" value="Unassembled WGS sequence"/>
</dbReference>
<name>A0A5C6E9D8_9BACT</name>
<accession>A0A5C6E9D8</accession>
<dbReference type="OrthoDB" id="278035at2"/>
<organism evidence="2 3">
    <name type="scientific">Rubripirellula tenax</name>
    <dbReference type="NCBI Taxonomy" id="2528015"/>
    <lineage>
        <taxon>Bacteria</taxon>
        <taxon>Pseudomonadati</taxon>
        <taxon>Planctomycetota</taxon>
        <taxon>Planctomycetia</taxon>
        <taxon>Pirellulales</taxon>
        <taxon>Pirellulaceae</taxon>
        <taxon>Rubripirellula</taxon>
    </lineage>
</organism>
<keyword evidence="1" id="KW-0732">Signal</keyword>
<keyword evidence="3" id="KW-1185">Reference proteome</keyword>
<reference evidence="2 3" key="1">
    <citation type="submission" date="2019-02" db="EMBL/GenBank/DDBJ databases">
        <title>Deep-cultivation of Planctomycetes and their phenomic and genomic characterization uncovers novel biology.</title>
        <authorList>
            <person name="Wiegand S."/>
            <person name="Jogler M."/>
            <person name="Boedeker C."/>
            <person name="Pinto D."/>
            <person name="Vollmers J."/>
            <person name="Rivas-Marin E."/>
            <person name="Kohn T."/>
            <person name="Peeters S.H."/>
            <person name="Heuer A."/>
            <person name="Rast P."/>
            <person name="Oberbeckmann S."/>
            <person name="Bunk B."/>
            <person name="Jeske O."/>
            <person name="Meyerdierks A."/>
            <person name="Storesund J.E."/>
            <person name="Kallscheuer N."/>
            <person name="Luecker S."/>
            <person name="Lage O.M."/>
            <person name="Pohl T."/>
            <person name="Merkel B.J."/>
            <person name="Hornburger P."/>
            <person name="Mueller R.-W."/>
            <person name="Bruemmer F."/>
            <person name="Labrenz M."/>
            <person name="Spormann A.M."/>
            <person name="Op Den Camp H."/>
            <person name="Overmann J."/>
            <person name="Amann R."/>
            <person name="Jetten M.S.M."/>
            <person name="Mascher T."/>
            <person name="Medema M.H."/>
            <person name="Devos D.P."/>
            <person name="Kaster A.-K."/>
            <person name="Ovreas L."/>
            <person name="Rohde M."/>
            <person name="Galperin M.Y."/>
            <person name="Jogler C."/>
        </authorList>
    </citation>
    <scope>NUCLEOTIDE SEQUENCE [LARGE SCALE GENOMIC DNA]</scope>
    <source>
        <strain evidence="2 3">Poly51</strain>
    </source>
</reference>
<comment type="caution">
    <text evidence="2">The sequence shown here is derived from an EMBL/GenBank/DDBJ whole genome shotgun (WGS) entry which is preliminary data.</text>
</comment>
<proteinExistence type="predicted"/>
<gene>
    <name evidence="2" type="ORF">Poly51_56790</name>
</gene>
<feature type="chain" id="PRO_5022733776" description="Secreted protein" evidence="1">
    <location>
        <begin position="28"/>
        <end position="488"/>
    </location>
</feature>
<dbReference type="EMBL" id="SJPW01000008">
    <property type="protein sequence ID" value="TWU46283.1"/>
    <property type="molecule type" value="Genomic_DNA"/>
</dbReference>
<protein>
    <recommendedName>
        <fullName evidence="4">Secreted protein</fullName>
    </recommendedName>
</protein>
<evidence type="ECO:0000313" key="3">
    <source>
        <dbReference type="Proteomes" id="UP000318288"/>
    </source>
</evidence>
<sequence length="488" mass="54843" precursor="true">MKNVFSLRAIGSFWIVALASTAPMTWADDGAAPRTVSIAPMAAPDPMLRYRFWPAAEHRQDRDPMPGVLRALILMHSAVANAADDEPNEYEQHFQWNELPLDQLPVDDVHRSLDRFNTSINELMRIENAMKIHYDLGVEALSVNETIGLLLPEFQDMRMLCRILELKARLAILEHRYDEAIETVRIGFRLSEVASQSTPFLVGRLIGIAIAERMLQVVEAAVVQPDFPNVYWALAALPSERLFEVRQAIEFESTLLTKMLPGAPDMSSPTIGQDAAASQLLDLADQAHGVLVGTTSSPDDDHRAAMLMMGMYVAMMAEPSRDGLQSTDVWKNRAGELSDCEAVLRWTSLRLRRFRDQWEAWQTLPPDVFAASQSQRWMLADDSESRDLAVRVARELTPSFQQYLYNLRAYQHRSWLMTIEAIRMHADQTGELPATLEKLSPVPAWDDPIASGPFVYQRTDAEHATLTRASTSGNDVDLTVQLVLKGKS</sequence>
<evidence type="ECO:0008006" key="4">
    <source>
        <dbReference type="Google" id="ProtNLM"/>
    </source>
</evidence>
<evidence type="ECO:0000313" key="2">
    <source>
        <dbReference type="EMBL" id="TWU46283.1"/>
    </source>
</evidence>
<evidence type="ECO:0000256" key="1">
    <source>
        <dbReference type="SAM" id="SignalP"/>
    </source>
</evidence>
<feature type="signal peptide" evidence="1">
    <location>
        <begin position="1"/>
        <end position="27"/>
    </location>
</feature>
<dbReference type="AlphaFoldDB" id="A0A5C6E9D8"/>
<dbReference type="RefSeq" id="WP_146462056.1">
    <property type="nucleotide sequence ID" value="NZ_SJPW01000008.1"/>
</dbReference>